<dbReference type="SUPFAM" id="SSF56935">
    <property type="entry name" value="Porins"/>
    <property type="match status" value="1"/>
</dbReference>
<keyword evidence="2" id="KW-0813">Transport</keyword>
<dbReference type="GO" id="GO:0044718">
    <property type="term" value="P:siderophore transmembrane transport"/>
    <property type="evidence" value="ECO:0007669"/>
    <property type="project" value="TreeGrafter"/>
</dbReference>
<sequence>MKKTLFMMFSFIFLVNFGGYAQVTTSKIKGIVTDNLGEPLFGANIVVLHMPTGTVSGAVAQDNGKYTIPNLRVGGPYKVTFSYVGFKSQEVGNIFLTLGKTTNVNGVLSEDGEQLEEIVISSSKSKVFNNDRTGAQTSVSALQLKTLPTISRSASDFTRLEPTASGNSFGGRNDQFNNFSLDGSIFNNPFGLDAATPGGQTGSQPISLDAIEQISVSVAPYDVTLSGFTGASVDAVTKSGTNEFKGTVYGFYRNEDLTGGKIKNQEIFKPKLTQSQYGISLGGPIVENKLFFFANFEKDERTDLAQSWLPNRGTNQINESRVLEQDLIDVRNALRSIGYDPGAYEGFTHDGGSTKGLFKLDWNINDKHRLSFVYNFLNAFKDKPAHPTAINRRGPSFNTLQFQNSGYTINNKINSFLVEVNSAFNEETTNKLQIGYTKFNDSRTPFSAPAPVLNIYKDDTPYIIAGHEPFSIHNVLDQRVFQVTNNMNFFKGDHTLTVGFSFEKFMFENSFNLKGYGFDVFGNVDIAAFDVNNYAAAFVNALNTFNTKNRLGSGVDGGWNLAEMNFGQLAFYVQDEWEVNDAFKVTYGVRFDKPMFFNTSELAQKFIDTENTESYNPTIEYFDPATGNSTYFDSTKMPSNNWLISPRVGFNWDIKGDNTAQLRGGTGLFTGRLPFVWIGNQVGGVDQFFYQVVDSDFKFPQVWRTSLGLDYKFENGVIASTDLSYTKDINGIHVQNWGLKAPSGTLSGVDGRAIYLEGDHSHWVAPWGTTERGNAYVLTNSNKGYAFNASLKLQKSFNNGVYTSVAYNYLNSKDVNSIEAEITGDAFAFNPALGNVNNDVLANSKYGDKHRIIGVASKKFTYGAGKYATTISTFFEYAQGGRFSYTYGGDINNDGARANDLLYVPTEDEIALMQFSGAGQGEDFNAYISQDEYLNSRRGQYVERYGALSPWRGKWDLKLLQDFNFKVSESKENTIQFSVDVLNIGNLINSEWGLVQQPRSVQPIGVSVDDTNTPTYTFDGKLRETFGYDSSLLSRWQVQLGLRYIF</sequence>
<keyword evidence="5" id="KW-0472">Membrane</keyword>
<dbReference type="Gene3D" id="2.60.40.1120">
    <property type="entry name" value="Carboxypeptidase-like, regulatory domain"/>
    <property type="match status" value="1"/>
</dbReference>
<dbReference type="GO" id="GO:0015344">
    <property type="term" value="F:siderophore uptake transmembrane transporter activity"/>
    <property type="evidence" value="ECO:0007669"/>
    <property type="project" value="TreeGrafter"/>
</dbReference>
<dbReference type="Pfam" id="PF13620">
    <property type="entry name" value="CarboxypepD_reg"/>
    <property type="match status" value="1"/>
</dbReference>
<keyword evidence="7" id="KW-0732">Signal</keyword>
<dbReference type="EMBL" id="LT634361">
    <property type="protein sequence ID" value="SFZ82796.1"/>
    <property type="molecule type" value="Genomic_DNA"/>
</dbReference>
<dbReference type="SUPFAM" id="SSF49464">
    <property type="entry name" value="Carboxypeptidase regulatory domain-like"/>
    <property type="match status" value="1"/>
</dbReference>
<evidence type="ECO:0000256" key="5">
    <source>
        <dbReference type="ARBA" id="ARBA00023136"/>
    </source>
</evidence>
<keyword evidence="9" id="KW-0675">Receptor</keyword>
<protein>
    <submittedName>
        <fullName evidence="9">TonB-dependent outer membrane receptor</fullName>
    </submittedName>
</protein>
<keyword evidence="4" id="KW-0812">Transmembrane</keyword>
<organism evidence="9 10">
    <name type="scientific">Tenacibaculum maritimum NCIMB 2154</name>
    <dbReference type="NCBI Taxonomy" id="1349785"/>
    <lineage>
        <taxon>Bacteria</taxon>
        <taxon>Pseudomonadati</taxon>
        <taxon>Bacteroidota</taxon>
        <taxon>Flavobacteriia</taxon>
        <taxon>Flavobacteriales</taxon>
        <taxon>Flavobacteriaceae</taxon>
        <taxon>Tenacibaculum</taxon>
    </lineage>
</organism>
<feature type="domain" description="TonB-dependent transporter Oar-like beta-barrel" evidence="8">
    <location>
        <begin position="236"/>
        <end position="300"/>
    </location>
</feature>
<dbReference type="AlphaFoldDB" id="A0A2H1EAX6"/>
<evidence type="ECO:0000256" key="4">
    <source>
        <dbReference type="ARBA" id="ARBA00022692"/>
    </source>
</evidence>
<dbReference type="PANTHER" id="PTHR30069">
    <property type="entry name" value="TONB-DEPENDENT OUTER MEMBRANE RECEPTOR"/>
    <property type="match status" value="1"/>
</dbReference>
<gene>
    <name evidence="9" type="ORF">MARIT_1756</name>
</gene>
<evidence type="ECO:0000256" key="2">
    <source>
        <dbReference type="ARBA" id="ARBA00022448"/>
    </source>
</evidence>
<dbReference type="Gene3D" id="2.40.170.20">
    <property type="entry name" value="TonB-dependent receptor, beta-barrel domain"/>
    <property type="match status" value="1"/>
</dbReference>
<keyword evidence="10" id="KW-1185">Reference proteome</keyword>
<dbReference type="STRING" id="1349785.GCA_000509405_00870"/>
<evidence type="ECO:0000256" key="1">
    <source>
        <dbReference type="ARBA" id="ARBA00004571"/>
    </source>
</evidence>
<dbReference type="KEGG" id="tmar:MARIT_1756"/>
<reference evidence="9 10" key="1">
    <citation type="submission" date="2016-11" db="EMBL/GenBank/DDBJ databases">
        <authorList>
            <person name="Jaros S."/>
            <person name="Januszkiewicz K."/>
            <person name="Wedrychowicz H."/>
        </authorList>
    </citation>
    <scope>NUCLEOTIDE SEQUENCE [LARGE SCALE GENOMIC DNA]</scope>
    <source>
        <strain evidence="9">NCIMB 2154T</strain>
    </source>
</reference>
<evidence type="ECO:0000256" key="7">
    <source>
        <dbReference type="SAM" id="SignalP"/>
    </source>
</evidence>
<dbReference type="InterPro" id="IPR036942">
    <property type="entry name" value="Beta-barrel_TonB_sf"/>
</dbReference>
<name>A0A2H1EAX6_9FLAO</name>
<feature type="signal peptide" evidence="7">
    <location>
        <begin position="1"/>
        <end position="21"/>
    </location>
</feature>
<accession>A0A2H1EAX6</accession>
<comment type="subcellular location">
    <subcellularLocation>
        <location evidence="1">Cell outer membrane</location>
        <topology evidence="1">Multi-pass membrane protein</topology>
    </subcellularLocation>
</comment>
<feature type="domain" description="TonB-dependent transporter Oar-like beta-barrel" evidence="8">
    <location>
        <begin position="353"/>
        <end position="674"/>
    </location>
</feature>
<dbReference type="OrthoDB" id="9768147at2"/>
<feature type="chain" id="PRO_5013917282" evidence="7">
    <location>
        <begin position="22"/>
        <end position="1046"/>
    </location>
</feature>
<dbReference type="InterPro" id="IPR008969">
    <property type="entry name" value="CarboxyPept-like_regulatory"/>
</dbReference>
<dbReference type="GO" id="GO:0009279">
    <property type="term" value="C:cell outer membrane"/>
    <property type="evidence" value="ECO:0007669"/>
    <property type="project" value="UniProtKB-SubCell"/>
</dbReference>
<keyword evidence="3" id="KW-1134">Transmembrane beta strand</keyword>
<dbReference type="InterPro" id="IPR057601">
    <property type="entry name" value="Oar-like_b-barrel"/>
</dbReference>
<dbReference type="PANTHER" id="PTHR30069:SF46">
    <property type="entry name" value="OAR PROTEIN"/>
    <property type="match status" value="1"/>
</dbReference>
<dbReference type="Pfam" id="PF25183">
    <property type="entry name" value="OMP_b-brl_4"/>
    <property type="match status" value="2"/>
</dbReference>
<evidence type="ECO:0000259" key="8">
    <source>
        <dbReference type="Pfam" id="PF25183"/>
    </source>
</evidence>
<keyword evidence="6" id="KW-0998">Cell outer membrane</keyword>
<evidence type="ECO:0000313" key="10">
    <source>
        <dbReference type="Proteomes" id="UP000231564"/>
    </source>
</evidence>
<dbReference type="RefSeq" id="WP_100211278.1">
    <property type="nucleotide sequence ID" value="NZ_CP138495.1"/>
</dbReference>
<proteinExistence type="predicted"/>
<evidence type="ECO:0000256" key="3">
    <source>
        <dbReference type="ARBA" id="ARBA00022452"/>
    </source>
</evidence>
<evidence type="ECO:0000313" key="9">
    <source>
        <dbReference type="EMBL" id="SFZ82796.1"/>
    </source>
</evidence>
<dbReference type="Proteomes" id="UP000231564">
    <property type="component" value="Chromosome MARIT"/>
</dbReference>
<dbReference type="InterPro" id="IPR039426">
    <property type="entry name" value="TonB-dep_rcpt-like"/>
</dbReference>
<evidence type="ECO:0000256" key="6">
    <source>
        <dbReference type="ARBA" id="ARBA00023237"/>
    </source>
</evidence>
<dbReference type="GeneID" id="47723265"/>